<dbReference type="GO" id="GO:0006302">
    <property type="term" value="P:double-strand break repair"/>
    <property type="evidence" value="ECO:0007669"/>
    <property type="project" value="InterPro"/>
</dbReference>
<dbReference type="Gene3D" id="3.40.50.300">
    <property type="entry name" value="P-loop containing nucleotide triphosphate hydrolases"/>
    <property type="match status" value="1"/>
</dbReference>
<dbReference type="PANTHER" id="PTHR41259">
    <property type="entry name" value="DOUBLE-STRAND BREAK REPAIR RAD50 ATPASE, PUTATIVE-RELATED"/>
    <property type="match status" value="1"/>
</dbReference>
<evidence type="ECO:0000259" key="1">
    <source>
        <dbReference type="Pfam" id="PF13476"/>
    </source>
</evidence>
<dbReference type="SUPFAM" id="SSF52540">
    <property type="entry name" value="P-loop containing nucleoside triphosphate hydrolases"/>
    <property type="match status" value="1"/>
</dbReference>
<reference evidence="2 3" key="1">
    <citation type="journal article" date="2019" name="Front. Microbiol.">
        <title>Thermoanaerosceptrum fracticalcis gen. nov. sp. nov., a Novel Fumarate-Fermenting Microorganism From a Deep Fractured Carbonate Aquifer of the US Great Basin.</title>
        <authorList>
            <person name="Hamilton-Brehm S.D."/>
            <person name="Stewart L.E."/>
            <person name="Zavarin M."/>
            <person name="Caldwell M."/>
            <person name="Lawson P.A."/>
            <person name="Onstott T.C."/>
            <person name="Grzymski J."/>
            <person name="Neveux I."/>
            <person name="Lollar B.S."/>
            <person name="Russell C.E."/>
            <person name="Moser D.P."/>
        </authorList>
    </citation>
    <scope>NUCLEOTIDE SEQUENCE [LARGE SCALE GENOMIC DNA]</scope>
    <source>
        <strain evidence="2 3">DRI-13</strain>
    </source>
</reference>
<dbReference type="AlphaFoldDB" id="A0A7G6E077"/>
<dbReference type="InterPro" id="IPR027417">
    <property type="entry name" value="P-loop_NTPase"/>
</dbReference>
<keyword evidence="3" id="KW-1185">Reference proteome</keyword>
<dbReference type="RefSeq" id="WP_034424792.1">
    <property type="nucleotide sequence ID" value="NZ_CP045798.1"/>
</dbReference>
<organism evidence="2 3">
    <name type="scientific">Thermanaerosceptrum fracticalcis</name>
    <dbReference type="NCBI Taxonomy" id="1712410"/>
    <lineage>
        <taxon>Bacteria</taxon>
        <taxon>Bacillati</taxon>
        <taxon>Bacillota</taxon>
        <taxon>Clostridia</taxon>
        <taxon>Eubacteriales</taxon>
        <taxon>Peptococcaceae</taxon>
        <taxon>Thermanaerosceptrum</taxon>
    </lineage>
</organism>
<dbReference type="PANTHER" id="PTHR41259:SF1">
    <property type="entry name" value="DOUBLE-STRAND BREAK REPAIR RAD50 ATPASE, PUTATIVE-RELATED"/>
    <property type="match status" value="1"/>
</dbReference>
<accession>A0A7G6E077</accession>
<evidence type="ECO:0000313" key="2">
    <source>
        <dbReference type="EMBL" id="QNB45481.1"/>
    </source>
</evidence>
<protein>
    <submittedName>
        <fullName evidence="2">AAA family ATPase</fullName>
    </submittedName>
</protein>
<dbReference type="InterPro" id="IPR038729">
    <property type="entry name" value="Rad50/SbcC_AAA"/>
</dbReference>
<dbReference type="Pfam" id="PF13476">
    <property type="entry name" value="AAA_23"/>
    <property type="match status" value="1"/>
</dbReference>
<evidence type="ECO:0000313" key="3">
    <source>
        <dbReference type="Proteomes" id="UP000515847"/>
    </source>
</evidence>
<gene>
    <name evidence="2" type="ORF">BR63_03600</name>
</gene>
<dbReference type="KEGG" id="tfr:BR63_03600"/>
<feature type="domain" description="Rad50/SbcC-type AAA" evidence="1">
    <location>
        <begin position="5"/>
        <end position="65"/>
    </location>
</feature>
<name>A0A7G6E077_THEFR</name>
<dbReference type="Proteomes" id="UP000515847">
    <property type="component" value="Chromosome"/>
</dbReference>
<sequence>MIITKLRIKNFGKVNDLKVEFGEKLNVVYGANEAGKTTILAFIKAMLYGMTSRKRDIRENDRLRFQPWNGDFGEGELYFRDEKNVNL</sequence>
<dbReference type="OrthoDB" id="9803889at2"/>
<dbReference type="GO" id="GO:0016887">
    <property type="term" value="F:ATP hydrolysis activity"/>
    <property type="evidence" value="ECO:0007669"/>
    <property type="project" value="InterPro"/>
</dbReference>
<proteinExistence type="predicted"/>
<dbReference type="EMBL" id="CP045798">
    <property type="protein sequence ID" value="QNB45481.1"/>
    <property type="molecule type" value="Genomic_DNA"/>
</dbReference>